<feature type="transmembrane region" description="Helical" evidence="14">
    <location>
        <begin position="14"/>
        <end position="35"/>
    </location>
</feature>
<evidence type="ECO:0000256" key="3">
    <source>
        <dbReference type="ARBA" id="ARBA00012438"/>
    </source>
</evidence>
<dbReference type="InterPro" id="IPR011006">
    <property type="entry name" value="CheY-like_superfamily"/>
</dbReference>
<dbReference type="SMART" id="SM00448">
    <property type="entry name" value="REC"/>
    <property type="match status" value="1"/>
</dbReference>
<evidence type="ECO:0000313" key="18">
    <source>
        <dbReference type="EMBL" id="AEF84417.1"/>
    </source>
</evidence>
<dbReference type="eggNOG" id="COG2205">
    <property type="taxonomic scope" value="Bacteria"/>
</dbReference>
<evidence type="ECO:0000256" key="10">
    <source>
        <dbReference type="ARBA" id="ARBA00023012"/>
    </source>
</evidence>
<protein>
    <recommendedName>
        <fullName evidence="3">histidine kinase</fullName>
        <ecNumber evidence="3">2.7.13.3</ecNumber>
    </recommendedName>
</protein>
<feature type="modified residue" description="Phosphohistidine" evidence="12">
    <location>
        <position position="792"/>
    </location>
</feature>
<dbReference type="Pfam" id="PF00072">
    <property type="entry name" value="Response_reg"/>
    <property type="match status" value="1"/>
</dbReference>
<feature type="modified residue" description="4-aspartylphosphate" evidence="13">
    <location>
        <position position="644"/>
    </location>
</feature>
<dbReference type="CDD" id="cd18773">
    <property type="entry name" value="PDC1_HK_sensor"/>
    <property type="match status" value="1"/>
</dbReference>
<dbReference type="Gene3D" id="3.30.565.10">
    <property type="entry name" value="Histidine kinase-like ATPase, C-terminal domain"/>
    <property type="match status" value="1"/>
</dbReference>
<keyword evidence="4" id="KW-1003">Cell membrane</keyword>
<comment type="subcellular location">
    <subcellularLocation>
        <location evidence="2">Cell membrane</location>
        <topology evidence="2">Multi-pass membrane protein</topology>
    </subcellularLocation>
</comment>
<keyword evidence="18" id="KW-0808">Transferase</keyword>
<keyword evidence="5 13" id="KW-0597">Phosphoprotein</keyword>
<evidence type="ECO:0000259" key="17">
    <source>
        <dbReference type="PROSITE" id="PS50894"/>
    </source>
</evidence>
<dbReference type="CDD" id="cd16922">
    <property type="entry name" value="HATPase_EvgS-ArcB-TorS-like"/>
    <property type="match status" value="1"/>
</dbReference>
<gene>
    <name evidence="18" type="ordered locus">TREPR_1258</name>
</gene>
<evidence type="ECO:0000256" key="5">
    <source>
        <dbReference type="ARBA" id="ARBA00022553"/>
    </source>
</evidence>
<keyword evidence="11 14" id="KW-0472">Membrane</keyword>
<evidence type="ECO:0000313" key="19">
    <source>
        <dbReference type="Proteomes" id="UP000009223"/>
    </source>
</evidence>
<dbReference type="SMART" id="SM00387">
    <property type="entry name" value="HATPase_c"/>
    <property type="match status" value="1"/>
</dbReference>
<dbReference type="SUPFAM" id="SSF55874">
    <property type="entry name" value="ATPase domain of HSP90 chaperone/DNA topoisomerase II/histidine kinase"/>
    <property type="match status" value="1"/>
</dbReference>
<evidence type="ECO:0000256" key="7">
    <source>
        <dbReference type="ARBA" id="ARBA00022741"/>
    </source>
</evidence>
<dbReference type="STRING" id="545694.TREPR_1258"/>
<dbReference type="OrthoDB" id="6192248at2"/>
<dbReference type="Proteomes" id="UP000009223">
    <property type="component" value="Chromosome"/>
</dbReference>
<dbReference type="GO" id="GO:0005524">
    <property type="term" value="F:ATP binding"/>
    <property type="evidence" value="ECO:0007669"/>
    <property type="project" value="UniProtKB-KW"/>
</dbReference>
<dbReference type="HOGENOM" id="CLU_000445_114_21_12"/>
<dbReference type="SUPFAM" id="SSF47384">
    <property type="entry name" value="Homodimeric domain of signal transducing histidine kinase"/>
    <property type="match status" value="1"/>
</dbReference>
<dbReference type="AlphaFoldDB" id="F5YRH1"/>
<dbReference type="Gene3D" id="3.40.50.2300">
    <property type="match status" value="1"/>
</dbReference>
<evidence type="ECO:0000259" key="16">
    <source>
        <dbReference type="PROSITE" id="PS50110"/>
    </source>
</evidence>
<keyword evidence="19" id="KW-1185">Reference proteome</keyword>
<dbReference type="FunFam" id="3.30.565.10:FF:000010">
    <property type="entry name" value="Sensor histidine kinase RcsC"/>
    <property type="match status" value="1"/>
</dbReference>
<evidence type="ECO:0000256" key="4">
    <source>
        <dbReference type="ARBA" id="ARBA00022475"/>
    </source>
</evidence>
<dbReference type="Pfam" id="PF02518">
    <property type="entry name" value="HATPase_c"/>
    <property type="match status" value="1"/>
</dbReference>
<evidence type="ECO:0000256" key="1">
    <source>
        <dbReference type="ARBA" id="ARBA00000085"/>
    </source>
</evidence>
<dbReference type="InterPro" id="IPR036641">
    <property type="entry name" value="HPT_dom_sf"/>
</dbReference>
<keyword evidence="10" id="KW-0902">Two-component regulatory system</keyword>
<feature type="transmembrane region" description="Helical" evidence="14">
    <location>
        <begin position="195"/>
        <end position="219"/>
    </location>
</feature>
<dbReference type="PANTHER" id="PTHR45339:SF1">
    <property type="entry name" value="HYBRID SIGNAL TRANSDUCTION HISTIDINE KINASE J"/>
    <property type="match status" value="1"/>
</dbReference>
<dbReference type="PROSITE" id="PS50109">
    <property type="entry name" value="HIS_KIN"/>
    <property type="match status" value="1"/>
</dbReference>
<comment type="catalytic activity">
    <reaction evidence="1">
        <text>ATP + protein L-histidine = ADP + protein N-phospho-L-histidine.</text>
        <dbReference type="EC" id="2.7.13.3"/>
    </reaction>
</comment>
<keyword evidence="9 14" id="KW-1133">Transmembrane helix</keyword>
<keyword evidence="8" id="KW-0067">ATP-binding</keyword>
<dbReference type="InterPro" id="IPR003594">
    <property type="entry name" value="HATPase_dom"/>
</dbReference>
<organism evidence="18 19">
    <name type="scientific">Treponema primitia (strain ATCC BAA-887 / DSM 12427 / ZAS-2)</name>
    <dbReference type="NCBI Taxonomy" id="545694"/>
    <lineage>
        <taxon>Bacteria</taxon>
        <taxon>Pseudomonadati</taxon>
        <taxon>Spirochaetota</taxon>
        <taxon>Spirochaetia</taxon>
        <taxon>Spirochaetales</taxon>
        <taxon>Treponemataceae</taxon>
        <taxon>Treponema</taxon>
    </lineage>
</organism>
<dbReference type="CDD" id="cd17546">
    <property type="entry name" value="REC_hyHK_CKI1_RcsC-like"/>
    <property type="match status" value="1"/>
</dbReference>
<evidence type="ECO:0000259" key="15">
    <source>
        <dbReference type="PROSITE" id="PS50109"/>
    </source>
</evidence>
<feature type="domain" description="Histidine kinase" evidence="15">
    <location>
        <begin position="239"/>
        <end position="459"/>
    </location>
</feature>
<dbReference type="Pfam" id="PF00512">
    <property type="entry name" value="HisKA"/>
    <property type="match status" value="1"/>
</dbReference>
<dbReference type="PROSITE" id="PS50110">
    <property type="entry name" value="RESPONSE_REGULATORY"/>
    <property type="match status" value="1"/>
</dbReference>
<accession>F5YRH1</accession>
<dbReference type="RefSeq" id="WP_015708819.1">
    <property type="nucleotide sequence ID" value="NC_015578.1"/>
</dbReference>
<sequence>MENRVWSFLKGQKVIFVFFIFVVLIILITINVNILMRRTVSLMEAAVQNHLMSAAAAAADYIPPEELDRYQTEEDTDTPDYEALREKLVEFADKYHVLYVYYWRDFGDGQLQYIADNDPDPVTQCSPDDLFPIEEYALKALSGEISTTDLGFYTPTWGGLISGFAPVYDRDGNIICIAGVDISDEILLRQRNDTLFLNAILIGAILISIAYSTVSALLYRNKANQSESANIAKSRFISNMSHEIRTPMNAIIGISELALREETPPRLTEYLSEIRQAGNNLLSIINDILDFSKIESGKLQIINAPYLLSSLLNDVVNIIRIKVGDKPIIFLVNVDPRLPNNLIGDESRIRQILINILSNAAKYTKEGYVKLTVSAQAKDGSLNLIFETADSGMGIRKEDFVHLFGDFVRLDETRTRGIEGTGLGLAITRSLCRAMDGDITVTSEYGKGSVFIARIPQRYQGEEKLALVENPGAKGVLLFTPEGMYAASIRQTLYDLEVPALTAGSREEFFKRLGELPFAFVPVPELEEARRIIGEKRLDTKIAILAHLGEFPAYKDIPVIEAPAYAIPIANVLNGVSGTQEKKYSAVKFTAPEGRILIVDDIVTNLTVAEGLLAPYQMKVTCCTGGIEAIGLVEKNRYDLVFMDHMMPGMDGIEATKAIRDLHTEYSQALPIVALTANAISGMREMFLEKGFNDYISKPIELKQLDEILRKWIPEAKKQKVASPSAVSPKTAATPGAIPGVDTARGLAMTGGSEVSYRKVLSSFRNDALERLPLMERLPTESELSQFTTNVHALKSAAGTIGAAAVSQEAEELEAAGKAGDLALITDLLSGFYRDLQNLADGIGRVLNDGALQNQDSNTTGRAAEYLPLFTELAESLKQEDIGTVHRLLAELEAAALDGKTRDSLAAISNAVLMSDFEDAIKAVERMLSE</sequence>
<dbReference type="Pfam" id="PF01627">
    <property type="entry name" value="Hpt"/>
    <property type="match status" value="1"/>
</dbReference>
<evidence type="ECO:0000256" key="2">
    <source>
        <dbReference type="ARBA" id="ARBA00004651"/>
    </source>
</evidence>
<dbReference type="InterPro" id="IPR008207">
    <property type="entry name" value="Sig_transdc_His_kin_Hpt_dom"/>
</dbReference>
<evidence type="ECO:0000256" key="6">
    <source>
        <dbReference type="ARBA" id="ARBA00022692"/>
    </source>
</evidence>
<evidence type="ECO:0000256" key="9">
    <source>
        <dbReference type="ARBA" id="ARBA00022989"/>
    </source>
</evidence>
<dbReference type="PANTHER" id="PTHR45339">
    <property type="entry name" value="HYBRID SIGNAL TRANSDUCTION HISTIDINE KINASE J"/>
    <property type="match status" value="1"/>
</dbReference>
<dbReference type="SUPFAM" id="SSF52172">
    <property type="entry name" value="CheY-like"/>
    <property type="match status" value="1"/>
</dbReference>
<evidence type="ECO:0000256" key="11">
    <source>
        <dbReference type="ARBA" id="ARBA00023136"/>
    </source>
</evidence>
<reference evidence="18 19" key="2">
    <citation type="journal article" date="2011" name="ISME J.">
        <title>RNA-seq reveals cooperative metabolic interactions between two termite-gut spirochete species in co-culture.</title>
        <authorList>
            <person name="Rosenthal A.Z."/>
            <person name="Matson E.G."/>
            <person name="Eldar A."/>
            <person name="Leadbetter J.R."/>
        </authorList>
    </citation>
    <scope>NUCLEOTIDE SEQUENCE [LARGE SCALE GENOMIC DNA]</scope>
    <source>
        <strain evidence="19">ATCC BAA-887 / DSM 12427 / ZAS-2</strain>
    </source>
</reference>
<evidence type="ECO:0000256" key="8">
    <source>
        <dbReference type="ARBA" id="ARBA00022840"/>
    </source>
</evidence>
<evidence type="ECO:0000256" key="13">
    <source>
        <dbReference type="PROSITE-ProRule" id="PRU00169"/>
    </source>
</evidence>
<dbReference type="CDD" id="cd00082">
    <property type="entry name" value="HisKA"/>
    <property type="match status" value="1"/>
</dbReference>
<dbReference type="Gene3D" id="1.10.287.130">
    <property type="match status" value="1"/>
</dbReference>
<reference evidence="19" key="1">
    <citation type="submission" date="2009-12" db="EMBL/GenBank/DDBJ databases">
        <title>Complete sequence of Treponema primitia strain ZAS-2.</title>
        <authorList>
            <person name="Tetu S.G."/>
            <person name="Matson E."/>
            <person name="Ren Q."/>
            <person name="Seshadri R."/>
            <person name="Elbourne L."/>
            <person name="Hassan K.A."/>
            <person name="Durkin A."/>
            <person name="Radune D."/>
            <person name="Mohamoud Y."/>
            <person name="Shay R."/>
            <person name="Jin S."/>
            <person name="Zhang X."/>
            <person name="Lucey K."/>
            <person name="Ballor N.R."/>
            <person name="Ottesen E."/>
            <person name="Rosenthal R."/>
            <person name="Allen A."/>
            <person name="Leadbetter J.R."/>
            <person name="Paulsen I.T."/>
        </authorList>
    </citation>
    <scope>NUCLEOTIDE SEQUENCE [LARGE SCALE GENOMIC DNA]</scope>
    <source>
        <strain evidence="19">ATCC BAA-887 / DSM 12427 / ZAS-2</strain>
    </source>
</reference>
<dbReference type="PRINTS" id="PR00344">
    <property type="entry name" value="BCTRLSENSOR"/>
</dbReference>
<evidence type="ECO:0000256" key="14">
    <source>
        <dbReference type="SAM" id="Phobius"/>
    </source>
</evidence>
<evidence type="ECO:0000256" key="12">
    <source>
        <dbReference type="PROSITE-ProRule" id="PRU00110"/>
    </source>
</evidence>
<dbReference type="InterPro" id="IPR036097">
    <property type="entry name" value="HisK_dim/P_sf"/>
</dbReference>
<dbReference type="InterPro" id="IPR001789">
    <property type="entry name" value="Sig_transdc_resp-reg_receiver"/>
</dbReference>
<dbReference type="PROSITE" id="PS50894">
    <property type="entry name" value="HPT"/>
    <property type="match status" value="1"/>
</dbReference>
<dbReference type="InterPro" id="IPR005467">
    <property type="entry name" value="His_kinase_dom"/>
</dbReference>
<keyword evidence="7" id="KW-0547">Nucleotide-binding</keyword>
<dbReference type="GO" id="GO:0000155">
    <property type="term" value="F:phosphorelay sensor kinase activity"/>
    <property type="evidence" value="ECO:0007669"/>
    <property type="project" value="InterPro"/>
</dbReference>
<name>F5YRH1_TREPZ</name>
<dbReference type="Gene3D" id="1.20.120.160">
    <property type="entry name" value="HPT domain"/>
    <property type="match status" value="1"/>
</dbReference>
<feature type="domain" description="HPt" evidence="17">
    <location>
        <begin position="753"/>
        <end position="846"/>
    </location>
</feature>
<dbReference type="EC" id="2.7.13.3" evidence="3"/>
<dbReference type="InterPro" id="IPR004358">
    <property type="entry name" value="Sig_transdc_His_kin-like_C"/>
</dbReference>
<dbReference type="EMBL" id="CP001843">
    <property type="protein sequence ID" value="AEF84417.1"/>
    <property type="molecule type" value="Genomic_DNA"/>
</dbReference>
<keyword evidence="6 14" id="KW-0812">Transmembrane</keyword>
<proteinExistence type="predicted"/>
<dbReference type="KEGG" id="tpi:TREPR_1258"/>
<dbReference type="SMART" id="SM00388">
    <property type="entry name" value="HisKA"/>
    <property type="match status" value="1"/>
</dbReference>
<feature type="domain" description="Response regulatory" evidence="16">
    <location>
        <begin position="595"/>
        <end position="713"/>
    </location>
</feature>
<dbReference type="GO" id="GO:0005886">
    <property type="term" value="C:plasma membrane"/>
    <property type="evidence" value="ECO:0007669"/>
    <property type="project" value="UniProtKB-SubCell"/>
</dbReference>
<dbReference type="InterPro" id="IPR036890">
    <property type="entry name" value="HATPase_C_sf"/>
</dbReference>
<dbReference type="InterPro" id="IPR003661">
    <property type="entry name" value="HisK_dim/P_dom"/>
</dbReference>
<dbReference type="SUPFAM" id="SSF47226">
    <property type="entry name" value="Histidine-containing phosphotransfer domain, HPT domain"/>
    <property type="match status" value="1"/>
</dbReference>